<organism evidence="2 4">
    <name type="scientific">Bacteroides finegoldii</name>
    <dbReference type="NCBI Taxonomy" id="338188"/>
    <lineage>
        <taxon>Bacteria</taxon>
        <taxon>Pseudomonadati</taxon>
        <taxon>Bacteroidota</taxon>
        <taxon>Bacteroidia</taxon>
        <taxon>Bacteroidales</taxon>
        <taxon>Bacteroidaceae</taxon>
        <taxon>Bacteroides</taxon>
    </lineage>
</organism>
<dbReference type="PROSITE" id="PS51257">
    <property type="entry name" value="PROKAR_LIPOPROTEIN"/>
    <property type="match status" value="1"/>
</dbReference>
<evidence type="ECO:0000313" key="2">
    <source>
        <dbReference type="EMBL" id="KAA5232753.1"/>
    </source>
</evidence>
<feature type="chain" id="PRO_5044658718" description="FAS1 domain-containing protein" evidence="1">
    <location>
        <begin position="26"/>
        <end position="552"/>
    </location>
</feature>
<dbReference type="Proteomes" id="UP000421791">
    <property type="component" value="Unassembled WGS sequence"/>
</dbReference>
<dbReference type="AlphaFoldDB" id="A0A7J4YTR8"/>
<dbReference type="SUPFAM" id="SSF82153">
    <property type="entry name" value="FAS1 domain"/>
    <property type="match status" value="1"/>
</dbReference>
<evidence type="ECO:0000313" key="4">
    <source>
        <dbReference type="Proteomes" id="UP000421791"/>
    </source>
</evidence>
<sequence length="552" mass="63134">MNKHLLMKTIKYILSSILLISGIYACNDDWDSHYSQEEQVVNNVNITVVNKSAVDYLQSQPELSTMYQLFSETGVLDEMIEKDLLFTILVVNDDNALSRAVVTDDRTFLAKSHISDISLSPSNLSDGQRVLMWNGKYINVSKVENEDNATSISFNGIAVKKITKVNNGYVYEIEDYVETPKSLYELIEGLGDDYSIFREMIMERNQLTFDKEASKIIGVDETGSNVYDSIFIVTNPYFEAQGFNMMSESLSATVLIPSNEVVNRALTVARQNLQEWGMLREDSILENWTFQSVFFDKKLSKSDFEANIDLNSIFSKQWRTTVQQVDLENPVSLSNGVAYYVTDMKIPTNVLIYRVKDYMRWYEYLSEEEKALYFDNENLTFDKMETKVSEWSGWPGVFPNIINRVVRFKTTDAAIKEYTLNFTAFSYDEKNKVTTPYKIPPGEYDLCLGFEQKMGHDVEVSFNGEYVGTVTASQLTKTDFHYDRGGQGYPEGYDVNKATDKKKTNYDRDGGKVGVITIEGTEPVNVVIKFHGINASKCCFHHWCLKPTKNCY</sequence>
<evidence type="ECO:0008006" key="6">
    <source>
        <dbReference type="Google" id="ProtNLM"/>
    </source>
</evidence>
<evidence type="ECO:0000256" key="1">
    <source>
        <dbReference type="SAM" id="SignalP"/>
    </source>
</evidence>
<keyword evidence="5" id="KW-1185">Reference proteome</keyword>
<name>A0A7J4YTR8_9BACE</name>
<evidence type="ECO:0000313" key="3">
    <source>
        <dbReference type="EMBL" id="KAA5259687.1"/>
    </source>
</evidence>
<reference evidence="4 5" key="1">
    <citation type="journal article" date="2019" name="Nat. Med.">
        <title>A library of human gut bacterial isolates paired with longitudinal multiomics data enables mechanistic microbiome research.</title>
        <authorList>
            <person name="Poyet M."/>
            <person name="Groussin M."/>
            <person name="Gibbons S.M."/>
            <person name="Avila-Pacheco J."/>
            <person name="Jiang X."/>
            <person name="Kearney S.M."/>
            <person name="Perrotta A.R."/>
            <person name="Berdy B."/>
            <person name="Zhao S."/>
            <person name="Lieberman T.D."/>
            <person name="Swanson P.K."/>
            <person name="Smith M."/>
            <person name="Roesemann S."/>
            <person name="Alexander J.E."/>
            <person name="Rich S.A."/>
            <person name="Livny J."/>
            <person name="Vlamakis H."/>
            <person name="Clish C."/>
            <person name="Bullock K."/>
            <person name="Deik A."/>
            <person name="Scott J."/>
            <person name="Pierce K.A."/>
            <person name="Xavier R.J."/>
            <person name="Alm E.J."/>
        </authorList>
    </citation>
    <scope>NUCLEOTIDE SEQUENCE [LARGE SCALE GENOMIC DNA]</scope>
    <source>
        <strain evidence="3 5">BIOML-A2</strain>
        <strain evidence="2 4">BIOML-A6</strain>
    </source>
</reference>
<dbReference type="GeneID" id="92989169"/>
<dbReference type="EMBL" id="VWAG01000003">
    <property type="protein sequence ID" value="KAA5259687.1"/>
    <property type="molecule type" value="Genomic_DNA"/>
</dbReference>
<dbReference type="RefSeq" id="WP_007750966.1">
    <property type="nucleotide sequence ID" value="NZ_CATXTD010000001.1"/>
</dbReference>
<accession>A0A7J4YTR8</accession>
<gene>
    <name evidence="3" type="ORF">F2Z09_02640</name>
    <name evidence="2" type="ORF">F2Z22_01885</name>
</gene>
<comment type="caution">
    <text evidence="2">The sequence shown here is derived from an EMBL/GenBank/DDBJ whole genome shotgun (WGS) entry which is preliminary data.</text>
</comment>
<feature type="signal peptide" evidence="1">
    <location>
        <begin position="1"/>
        <end position="25"/>
    </location>
</feature>
<dbReference type="Gene3D" id="2.30.180.10">
    <property type="entry name" value="FAS1 domain"/>
    <property type="match status" value="1"/>
</dbReference>
<dbReference type="InterPro" id="IPR036378">
    <property type="entry name" value="FAS1_dom_sf"/>
</dbReference>
<dbReference type="EMBL" id="VWAK01000002">
    <property type="protein sequence ID" value="KAA5232753.1"/>
    <property type="molecule type" value="Genomic_DNA"/>
</dbReference>
<keyword evidence="1" id="KW-0732">Signal</keyword>
<dbReference type="Proteomes" id="UP000440198">
    <property type="component" value="Unassembled WGS sequence"/>
</dbReference>
<proteinExistence type="predicted"/>
<evidence type="ECO:0000313" key="5">
    <source>
        <dbReference type="Proteomes" id="UP000440198"/>
    </source>
</evidence>
<protein>
    <recommendedName>
        <fullName evidence="6">FAS1 domain-containing protein</fullName>
    </recommendedName>
</protein>